<sequence>MPSPHSRTLSGPFELALAKAVPSLPTCSGILFEPKWDGFRSTLIFSSADLRAGHAEERRRQIVEEHRDQLFFRKNRDWESESEHRYLAISGSASELVPIDSALVGIVLGQGFPDTELSVLDDRLRRNGLGQVKCALLTWDNGVPYVFGDTDSNGQLWLVLNPFGRPA</sequence>
<evidence type="ECO:0000313" key="1">
    <source>
        <dbReference type="EMBL" id="AMM31524.1"/>
    </source>
</evidence>
<dbReference type="KEGG" id="satk:SA2016_0836"/>
<organism evidence="1 2">
    <name type="scientific">Sinomonas atrocyanea</name>
    <dbReference type="NCBI Taxonomy" id="37927"/>
    <lineage>
        <taxon>Bacteria</taxon>
        <taxon>Bacillati</taxon>
        <taxon>Actinomycetota</taxon>
        <taxon>Actinomycetes</taxon>
        <taxon>Micrococcales</taxon>
        <taxon>Micrococcaceae</taxon>
        <taxon>Sinomonas</taxon>
    </lineage>
</organism>
<dbReference type="AlphaFoldDB" id="A0A126ZY81"/>
<reference evidence="1 2" key="1">
    <citation type="submission" date="2016-02" db="EMBL/GenBank/DDBJ databases">
        <title>Complete genome of Sinomonas atrocyanea KCTC 3377.</title>
        <authorList>
            <person name="Kim K.M."/>
        </authorList>
    </citation>
    <scope>NUCLEOTIDE SEQUENCE [LARGE SCALE GENOMIC DNA]</scope>
    <source>
        <strain evidence="1 2">KCTC 3377</strain>
    </source>
</reference>
<dbReference type="OrthoDB" id="4119964at2"/>
<dbReference type="STRING" id="37927.SA2016_0836"/>
<dbReference type="EMBL" id="CP014518">
    <property type="protein sequence ID" value="AMM31524.1"/>
    <property type="molecule type" value="Genomic_DNA"/>
</dbReference>
<proteinExistence type="predicted"/>
<dbReference type="Proteomes" id="UP000070134">
    <property type="component" value="Chromosome"/>
</dbReference>
<protein>
    <submittedName>
        <fullName evidence="1">Uncharacterized protein</fullName>
    </submittedName>
</protein>
<keyword evidence="2" id="KW-1185">Reference proteome</keyword>
<evidence type="ECO:0000313" key="2">
    <source>
        <dbReference type="Proteomes" id="UP000070134"/>
    </source>
</evidence>
<dbReference type="RefSeq" id="WP_066495614.1">
    <property type="nucleotide sequence ID" value="NZ_BJMO01000036.1"/>
</dbReference>
<accession>A0A126ZY81</accession>
<gene>
    <name evidence="1" type="ORF">SA2016_0836</name>
</gene>
<name>A0A126ZY81_9MICC</name>